<accession>A0AAV2RZI8</accession>
<comment type="caution">
    <text evidence="2">The sequence shown here is derived from an EMBL/GenBank/DDBJ whole genome shotgun (WGS) entry which is preliminary data.</text>
</comment>
<dbReference type="EMBL" id="CAXKWB010034356">
    <property type="protein sequence ID" value="CAL4144549.1"/>
    <property type="molecule type" value="Genomic_DNA"/>
</dbReference>
<gene>
    <name evidence="2" type="ORF">MNOR_LOCUS29524</name>
</gene>
<feature type="signal peptide" evidence="1">
    <location>
        <begin position="1"/>
        <end position="22"/>
    </location>
</feature>
<name>A0AAV2RZI8_MEGNR</name>
<proteinExistence type="predicted"/>
<sequence length="169" mass="17971">MKNFTSLVLCWIAVVGIVGGAAQDNQQQARDARVFAYYSTTSFTRLSTTTITAISTCLSVTTAGACTGRKKRRSISDFDAFDINNLETNIVDSSLEVETTLEDDMLEGSHRAARDVGGDSVGREGRVITIWTTGFSTLTITSTSYIPGTTVTASALCIQSGVTAGCFGR</sequence>
<keyword evidence="3" id="KW-1185">Reference proteome</keyword>
<dbReference type="Proteomes" id="UP001497623">
    <property type="component" value="Unassembled WGS sequence"/>
</dbReference>
<keyword evidence="1" id="KW-0732">Signal</keyword>
<evidence type="ECO:0000256" key="1">
    <source>
        <dbReference type="SAM" id="SignalP"/>
    </source>
</evidence>
<organism evidence="2 3">
    <name type="scientific">Meganyctiphanes norvegica</name>
    <name type="common">Northern krill</name>
    <name type="synonym">Thysanopoda norvegica</name>
    <dbReference type="NCBI Taxonomy" id="48144"/>
    <lineage>
        <taxon>Eukaryota</taxon>
        <taxon>Metazoa</taxon>
        <taxon>Ecdysozoa</taxon>
        <taxon>Arthropoda</taxon>
        <taxon>Crustacea</taxon>
        <taxon>Multicrustacea</taxon>
        <taxon>Malacostraca</taxon>
        <taxon>Eumalacostraca</taxon>
        <taxon>Eucarida</taxon>
        <taxon>Euphausiacea</taxon>
        <taxon>Euphausiidae</taxon>
        <taxon>Meganyctiphanes</taxon>
    </lineage>
</organism>
<feature type="chain" id="PRO_5043763558" evidence="1">
    <location>
        <begin position="23"/>
        <end position="169"/>
    </location>
</feature>
<protein>
    <submittedName>
        <fullName evidence="2">Uncharacterized protein</fullName>
    </submittedName>
</protein>
<evidence type="ECO:0000313" key="2">
    <source>
        <dbReference type="EMBL" id="CAL4144549.1"/>
    </source>
</evidence>
<reference evidence="2 3" key="1">
    <citation type="submission" date="2024-05" db="EMBL/GenBank/DDBJ databases">
        <authorList>
            <person name="Wallberg A."/>
        </authorList>
    </citation>
    <scope>NUCLEOTIDE SEQUENCE [LARGE SCALE GENOMIC DNA]</scope>
</reference>
<dbReference type="AlphaFoldDB" id="A0AAV2RZI8"/>
<evidence type="ECO:0000313" key="3">
    <source>
        <dbReference type="Proteomes" id="UP001497623"/>
    </source>
</evidence>